<sequence>MSYNSIMKVKPLEHWSHLAHCNAYLLPIITALVFSHIEFDSSSTVIIFLIICVLRTLS</sequence>
<proteinExistence type="predicted"/>
<organism evidence="1">
    <name type="scientific">Anguilla anguilla</name>
    <name type="common">European freshwater eel</name>
    <name type="synonym">Muraena anguilla</name>
    <dbReference type="NCBI Taxonomy" id="7936"/>
    <lineage>
        <taxon>Eukaryota</taxon>
        <taxon>Metazoa</taxon>
        <taxon>Chordata</taxon>
        <taxon>Craniata</taxon>
        <taxon>Vertebrata</taxon>
        <taxon>Euteleostomi</taxon>
        <taxon>Actinopterygii</taxon>
        <taxon>Neopterygii</taxon>
        <taxon>Teleostei</taxon>
        <taxon>Anguilliformes</taxon>
        <taxon>Anguillidae</taxon>
        <taxon>Anguilla</taxon>
    </lineage>
</organism>
<protein>
    <submittedName>
        <fullName evidence="1">Uncharacterized protein</fullName>
    </submittedName>
</protein>
<evidence type="ECO:0000313" key="1">
    <source>
        <dbReference type="EMBL" id="JAH30634.1"/>
    </source>
</evidence>
<name>A0A0E9RNG1_ANGAN</name>
<accession>A0A0E9RNG1</accession>
<dbReference type="EMBL" id="GBXM01077943">
    <property type="protein sequence ID" value="JAH30634.1"/>
    <property type="molecule type" value="Transcribed_RNA"/>
</dbReference>
<reference evidence="1" key="2">
    <citation type="journal article" date="2015" name="Fish Shellfish Immunol.">
        <title>Early steps in the European eel (Anguilla anguilla)-Vibrio vulnificus interaction in the gills: Role of the RtxA13 toxin.</title>
        <authorList>
            <person name="Callol A."/>
            <person name="Pajuelo D."/>
            <person name="Ebbesson L."/>
            <person name="Teles M."/>
            <person name="MacKenzie S."/>
            <person name="Amaro C."/>
        </authorList>
    </citation>
    <scope>NUCLEOTIDE SEQUENCE</scope>
</reference>
<dbReference type="AlphaFoldDB" id="A0A0E9RNG1"/>
<reference evidence="1" key="1">
    <citation type="submission" date="2014-11" db="EMBL/GenBank/DDBJ databases">
        <authorList>
            <person name="Amaro Gonzalez C."/>
        </authorList>
    </citation>
    <scope>NUCLEOTIDE SEQUENCE</scope>
</reference>